<evidence type="ECO:0000313" key="1">
    <source>
        <dbReference type="EMBL" id="TCJ97452.1"/>
    </source>
</evidence>
<organism evidence="1 2">
    <name type="scientific">Nocardia alba</name>
    <dbReference type="NCBI Taxonomy" id="225051"/>
    <lineage>
        <taxon>Bacteria</taxon>
        <taxon>Bacillati</taxon>
        <taxon>Actinomycetota</taxon>
        <taxon>Actinomycetes</taxon>
        <taxon>Mycobacteriales</taxon>
        <taxon>Nocardiaceae</taxon>
        <taxon>Nocardia</taxon>
    </lineage>
</organism>
<sequence length="90" mass="9714">MENRLLKLIALVRRPAPSTVPIEPPTAAGALRPGDIVLTAKRSYRVVSTSFADDARRAGRVVADTVDLVTGRLRVLDFPSEETMVTVKAA</sequence>
<protein>
    <submittedName>
        <fullName evidence="1">Uncharacterized protein</fullName>
    </submittedName>
</protein>
<reference evidence="1 2" key="1">
    <citation type="submission" date="2019-03" db="EMBL/GenBank/DDBJ databases">
        <title>Genomic Encyclopedia of Type Strains, Phase IV (KMG-IV): sequencing the most valuable type-strain genomes for metagenomic binning, comparative biology and taxonomic classification.</title>
        <authorList>
            <person name="Goeker M."/>
        </authorList>
    </citation>
    <scope>NUCLEOTIDE SEQUENCE [LARGE SCALE GENOMIC DNA]</scope>
    <source>
        <strain evidence="1 2">DSM 44684</strain>
    </source>
</reference>
<dbReference type="AlphaFoldDB" id="A0A4R1FUE2"/>
<dbReference type="EMBL" id="SMFR01000002">
    <property type="protein sequence ID" value="TCJ97452.1"/>
    <property type="molecule type" value="Genomic_DNA"/>
</dbReference>
<dbReference type="Proteomes" id="UP000294856">
    <property type="component" value="Unassembled WGS sequence"/>
</dbReference>
<name>A0A4R1FUE2_9NOCA</name>
<comment type="caution">
    <text evidence="1">The sequence shown here is derived from an EMBL/GenBank/DDBJ whole genome shotgun (WGS) entry which is preliminary data.</text>
</comment>
<proteinExistence type="predicted"/>
<evidence type="ECO:0000313" key="2">
    <source>
        <dbReference type="Proteomes" id="UP000294856"/>
    </source>
</evidence>
<gene>
    <name evidence="1" type="ORF">DFR71_3494</name>
</gene>
<keyword evidence="2" id="KW-1185">Reference proteome</keyword>
<accession>A0A4R1FUE2</accession>